<evidence type="ECO:0000256" key="7">
    <source>
        <dbReference type="ARBA" id="ARBA00023239"/>
    </source>
</evidence>
<comment type="function">
    <text evidence="8 9">Involved in unsaturated fatty acids biosynthesis. Catalyzes the dehydration of short chain beta-hydroxyacyl-ACPs and long chain saturated and unsaturated beta-hydroxyacyl-ACPs.</text>
</comment>
<evidence type="ECO:0000256" key="8">
    <source>
        <dbReference type="ARBA" id="ARBA00025049"/>
    </source>
</evidence>
<keyword evidence="6 9" id="KW-0443">Lipid metabolism</keyword>
<dbReference type="InterPro" id="IPR013114">
    <property type="entry name" value="FabA_FabZ"/>
</dbReference>
<dbReference type="Gene3D" id="3.10.129.10">
    <property type="entry name" value="Hotdog Thioesterase"/>
    <property type="match status" value="1"/>
</dbReference>
<dbReference type="FunFam" id="3.10.129.10:FF:000001">
    <property type="entry name" value="3-hydroxyacyl-[acyl-carrier-protein] dehydratase FabZ"/>
    <property type="match status" value="1"/>
</dbReference>
<evidence type="ECO:0000256" key="6">
    <source>
        <dbReference type="ARBA" id="ARBA00023098"/>
    </source>
</evidence>
<dbReference type="OrthoDB" id="9786735at2"/>
<evidence type="ECO:0000256" key="5">
    <source>
        <dbReference type="ARBA" id="ARBA00022556"/>
    </source>
</evidence>
<dbReference type="PANTHER" id="PTHR30272:SF1">
    <property type="entry name" value="3-HYDROXYACYL-[ACYL-CARRIER-PROTEIN] DEHYDRATASE"/>
    <property type="match status" value="1"/>
</dbReference>
<dbReference type="GO" id="GO:0005737">
    <property type="term" value="C:cytoplasm"/>
    <property type="evidence" value="ECO:0007669"/>
    <property type="project" value="UniProtKB-SubCell"/>
</dbReference>
<reference evidence="10 11" key="1">
    <citation type="journal article" date="2019" name="ISME J.">
        <title>Candidatus Macondimonas diazotrophica, a novel gammaproteobacterial genus dominating crude-oil-contaminated coastal sediments.</title>
        <authorList>
            <person name="Karthikeyan S."/>
            <person name="Konstantinidis K."/>
        </authorList>
    </citation>
    <scope>NUCLEOTIDE SEQUENCE [LARGE SCALE GENOMIC DNA]</scope>
    <source>
        <strain evidence="10 11">KTK01</strain>
    </source>
</reference>
<keyword evidence="7 9" id="KW-0456">Lyase</keyword>
<dbReference type="Proteomes" id="UP000297890">
    <property type="component" value="Unassembled WGS sequence"/>
</dbReference>
<dbReference type="NCBIfam" id="NF000582">
    <property type="entry name" value="PRK00006.1"/>
    <property type="match status" value="1"/>
</dbReference>
<gene>
    <name evidence="9 10" type="primary">fabZ</name>
    <name evidence="10" type="ORF">E4680_04210</name>
</gene>
<organism evidence="10 11">
    <name type="scientific">Candidatus Macondimonas diazotrophica</name>
    <dbReference type="NCBI Taxonomy" id="2305248"/>
    <lineage>
        <taxon>Bacteria</taxon>
        <taxon>Pseudomonadati</taxon>
        <taxon>Pseudomonadota</taxon>
        <taxon>Gammaproteobacteria</taxon>
        <taxon>Chromatiales</taxon>
        <taxon>Ectothiorhodospiraceae</taxon>
        <taxon>Candidatus Macondimonas</taxon>
    </lineage>
</organism>
<dbReference type="GO" id="GO:0006633">
    <property type="term" value="P:fatty acid biosynthetic process"/>
    <property type="evidence" value="ECO:0007669"/>
    <property type="project" value="UniProtKB-UniRule"/>
</dbReference>
<comment type="similarity">
    <text evidence="2 9">Belongs to the thioester dehydratase family. FabZ subfamily.</text>
</comment>
<proteinExistence type="inferred from homology"/>
<feature type="active site" evidence="9">
    <location>
        <position position="50"/>
    </location>
</feature>
<dbReference type="InterPro" id="IPR010084">
    <property type="entry name" value="FabZ"/>
</dbReference>
<comment type="caution">
    <text evidence="10">The sequence shown here is derived from an EMBL/GenBank/DDBJ whole genome shotgun (WGS) entry which is preliminary data.</text>
</comment>
<dbReference type="AlphaFoldDB" id="A0A4Z0FCH9"/>
<keyword evidence="5 9" id="KW-0441">Lipid A biosynthesis</keyword>
<dbReference type="EC" id="4.2.1.59" evidence="9"/>
<sequence length="150" mass="17031">MTQMDIPQIQALLPHRYPFLLLDRIVEVTPSSHLVALKNVTINEPFFQGHFPGRPVMPGVLILEAMAQATGVLAYRSADTPSDPSQLYYLVGMDRARFKKPVEPGDQLRIHVVLQRTLRQIWRFETRAEVDGVCVAEAEIMCAARRYGRD</sequence>
<accession>A0A4Z0FCH9</accession>
<comment type="subcellular location">
    <subcellularLocation>
        <location evidence="1 9">Cytoplasm</location>
    </subcellularLocation>
</comment>
<keyword evidence="3 9" id="KW-0963">Cytoplasm</keyword>
<protein>
    <recommendedName>
        <fullName evidence="9">3-hydroxyacyl-[acyl-carrier-protein] dehydratase FabZ</fullName>
        <ecNumber evidence="9">4.2.1.59</ecNumber>
    </recommendedName>
    <alternativeName>
        <fullName evidence="9">(3R)-hydroxymyristoyl-[acyl-carrier-protein] dehydratase</fullName>
        <shortName evidence="9">(3R)-hydroxymyristoyl-ACP dehydrase</shortName>
    </alternativeName>
    <alternativeName>
        <fullName evidence="9">Beta-hydroxyacyl-ACP dehydratase</fullName>
    </alternativeName>
</protein>
<keyword evidence="11" id="KW-1185">Reference proteome</keyword>
<evidence type="ECO:0000256" key="4">
    <source>
        <dbReference type="ARBA" id="ARBA00022516"/>
    </source>
</evidence>
<dbReference type="CDD" id="cd01288">
    <property type="entry name" value="FabZ"/>
    <property type="match status" value="1"/>
</dbReference>
<evidence type="ECO:0000256" key="1">
    <source>
        <dbReference type="ARBA" id="ARBA00004496"/>
    </source>
</evidence>
<keyword evidence="4 9" id="KW-0444">Lipid biosynthesis</keyword>
<evidence type="ECO:0000256" key="3">
    <source>
        <dbReference type="ARBA" id="ARBA00022490"/>
    </source>
</evidence>
<dbReference type="InterPro" id="IPR029069">
    <property type="entry name" value="HotDog_dom_sf"/>
</dbReference>
<dbReference type="GO" id="GO:0009245">
    <property type="term" value="P:lipid A biosynthetic process"/>
    <property type="evidence" value="ECO:0007669"/>
    <property type="project" value="UniProtKB-UniRule"/>
</dbReference>
<comment type="catalytic activity">
    <reaction evidence="9">
        <text>a (3R)-hydroxyacyl-[ACP] = a (2E)-enoyl-[ACP] + H2O</text>
        <dbReference type="Rhea" id="RHEA:13097"/>
        <dbReference type="Rhea" id="RHEA-COMP:9925"/>
        <dbReference type="Rhea" id="RHEA-COMP:9945"/>
        <dbReference type="ChEBI" id="CHEBI:15377"/>
        <dbReference type="ChEBI" id="CHEBI:78784"/>
        <dbReference type="ChEBI" id="CHEBI:78827"/>
        <dbReference type="EC" id="4.2.1.59"/>
    </reaction>
</comment>
<evidence type="ECO:0000256" key="2">
    <source>
        <dbReference type="ARBA" id="ARBA00009174"/>
    </source>
</evidence>
<dbReference type="GO" id="GO:0016020">
    <property type="term" value="C:membrane"/>
    <property type="evidence" value="ECO:0007669"/>
    <property type="project" value="GOC"/>
</dbReference>
<dbReference type="Pfam" id="PF07977">
    <property type="entry name" value="FabA"/>
    <property type="match status" value="1"/>
</dbReference>
<name>A0A4Z0FCH9_9GAMM</name>
<dbReference type="SUPFAM" id="SSF54637">
    <property type="entry name" value="Thioesterase/thiol ester dehydrase-isomerase"/>
    <property type="match status" value="1"/>
</dbReference>
<dbReference type="HAMAP" id="MF_00406">
    <property type="entry name" value="FabZ"/>
    <property type="match status" value="1"/>
</dbReference>
<dbReference type="GO" id="GO:0019171">
    <property type="term" value="F:(3R)-hydroxyacyl-[acyl-carrier-protein] dehydratase activity"/>
    <property type="evidence" value="ECO:0007669"/>
    <property type="project" value="UniProtKB-EC"/>
</dbReference>
<evidence type="ECO:0000256" key="9">
    <source>
        <dbReference type="HAMAP-Rule" id="MF_00406"/>
    </source>
</evidence>
<dbReference type="NCBIfam" id="TIGR01750">
    <property type="entry name" value="fabZ"/>
    <property type="match status" value="1"/>
</dbReference>
<dbReference type="EMBL" id="SRIO01000004">
    <property type="protein sequence ID" value="TFZ83261.1"/>
    <property type="molecule type" value="Genomic_DNA"/>
</dbReference>
<evidence type="ECO:0000313" key="11">
    <source>
        <dbReference type="Proteomes" id="UP000297890"/>
    </source>
</evidence>
<dbReference type="PANTHER" id="PTHR30272">
    <property type="entry name" value="3-HYDROXYACYL-[ACYL-CARRIER-PROTEIN] DEHYDRATASE"/>
    <property type="match status" value="1"/>
</dbReference>
<evidence type="ECO:0000313" key="10">
    <source>
        <dbReference type="EMBL" id="TFZ83261.1"/>
    </source>
</evidence>